<dbReference type="Pfam" id="PF03931">
    <property type="entry name" value="Skp1_POZ"/>
    <property type="match status" value="1"/>
</dbReference>
<dbReference type="InterPro" id="IPR036296">
    <property type="entry name" value="SKP1-like_dim_sf"/>
</dbReference>
<feature type="domain" description="EF-hand" evidence="10">
    <location>
        <begin position="521"/>
        <end position="556"/>
    </location>
</feature>
<comment type="caution">
    <text evidence="11">The sequence shown here is derived from an EMBL/GenBank/DDBJ whole genome shotgun (WGS) entry which is preliminary data.</text>
</comment>
<evidence type="ECO:0000256" key="6">
    <source>
        <dbReference type="ARBA" id="ARBA00022989"/>
    </source>
</evidence>
<dbReference type="GO" id="GO:0005509">
    <property type="term" value="F:calcium ion binding"/>
    <property type="evidence" value="ECO:0007669"/>
    <property type="project" value="InterPro"/>
</dbReference>
<evidence type="ECO:0000259" key="10">
    <source>
        <dbReference type="PROSITE" id="PS50222"/>
    </source>
</evidence>
<dbReference type="Proteomes" id="UP000649617">
    <property type="component" value="Unassembled WGS sequence"/>
</dbReference>
<dbReference type="Pfam" id="PF01466">
    <property type="entry name" value="Skp1"/>
    <property type="match status" value="1"/>
</dbReference>
<dbReference type="InterPro" id="IPR016073">
    <property type="entry name" value="Skp1_comp_POZ"/>
</dbReference>
<dbReference type="InterPro" id="IPR018247">
    <property type="entry name" value="EF_Hand_1_Ca_BS"/>
</dbReference>
<feature type="transmembrane region" description="Helical" evidence="9">
    <location>
        <begin position="323"/>
        <end position="345"/>
    </location>
</feature>
<evidence type="ECO:0000256" key="4">
    <source>
        <dbReference type="ARBA" id="ARBA00022786"/>
    </source>
</evidence>
<dbReference type="CDD" id="cd18322">
    <property type="entry name" value="BTB_POZ_SKP1"/>
    <property type="match status" value="1"/>
</dbReference>
<name>A0A812MSL5_SYMPI</name>
<dbReference type="PANTHER" id="PTHR11165">
    <property type="entry name" value="SKP1"/>
    <property type="match status" value="1"/>
</dbReference>
<evidence type="ECO:0000256" key="8">
    <source>
        <dbReference type="SAM" id="MobiDB-lite"/>
    </source>
</evidence>
<feature type="domain" description="EF-hand" evidence="10">
    <location>
        <begin position="561"/>
        <end position="596"/>
    </location>
</feature>
<reference evidence="11" key="1">
    <citation type="submission" date="2021-02" db="EMBL/GenBank/DDBJ databases">
        <authorList>
            <person name="Dougan E. K."/>
            <person name="Rhodes N."/>
            <person name="Thang M."/>
            <person name="Chan C."/>
        </authorList>
    </citation>
    <scope>NUCLEOTIDE SEQUENCE</scope>
</reference>
<dbReference type="InterPro" id="IPR001232">
    <property type="entry name" value="SKP1-like"/>
</dbReference>
<feature type="compositionally biased region" description="Basic and acidic residues" evidence="8">
    <location>
        <begin position="759"/>
        <end position="769"/>
    </location>
</feature>
<sequence length="1465" mass="162785">MLSCPFLQTCACWAKMLLLGSCNSGGEFMDLARPERLAAYCSADLAGHAQEVLLMSVSELGLEPDEVAYAIVLSALELTSPTEFRRLWFRMRNMPERPGEVLLQSALRVATKLQDMAFARSVLEMLFEAKVAPDAASLATLTALTGPEAAALRRLLAAFGKALAGASIAVLEYAQPCPAKEDVNTGKQPPSREGSFLRRLTGSFVGEEPGLDTAEKEKWKEMIQQAGQGWRLFPAGAASRLMAASVLESEAFDVVMIIIILANAITIGIEQSHRVGGGNTSAFPLNVLEHIFLVIYTVEIFLRFYVSGPLNALRDHWVKFDMILVLMGWLVLWILPAVVAAMSASGADTDINNYSGFLTLRTLRLLRLVRTARIITRMHELWMLVQMVTSCASTMVYTLLLLLTVLYLFSLLAVEVITNHQMATNEQLNPSFYSVADEHFENLFVTMMTLVQFVTLDSMSNVYKPLIKADPRLAIYFGGMVLVISIVLMNLITAVIVNSALEQASSNKEIQRIQENKRRKKTIEELRSMFSRLDEDGSGTITLAEIMEATEEDQMLLKKFLTLESPLEIFRMLDIDNSGQLNIEEFCEGVIQHVTSDRSVEFKRIDKNFKQLRKEVRSLQLSVDKLIGIVKQTAGLASTSSLPVSVASDLKEGKPKRKGIYFEEEQKPREPVTEPEPRDPALELQTPPVWATDLFKTLREELAQEFWQVRSDLARGVAVTAQQAARVATEAPTDASDLHQEVAAAMKLAWASDRFLHERSSRDLSRTDPSRIVPAARGDQTGAATTVPRAGPAMPPAPPQMDTDSPRNMIHLVEAVLMRLNLQGKAWSCVWENFSSREAVLGIGEASDAVCYSSRGLETDCLVRLNSTAADDLVPLEEVMDVFTVQAPRLVTLVVEFPEKPEQLQRLRAKIRAALGSFGKAKVILLHGDELEDGVGARFKKALELVATALIIGFDAVLLSLPPAGGLLHPQSWEHPVWCHESPADGPDRQDPMNPAYPIRCWRFDLQTDFLAQSQDPETGRLLLWGAEDEVELSSELSATPKPQLHCLKFEGNLEGPPWQMLQKEKLLRERPDIQRLFSSVRSFAAPSKVLPIRREADCGYGGPSDIKHVALHVRRGDVGEAAGYSLPQQLKGDDFARWLCGLAKAVAEPFGVRLLLHVFTEATGNSRKALMQVGLPGFAFTPSVSDELPVFHTLAEYEVAPNCGELVLPQVQVIVNNNPRQALLCMARADILITSLSSLSWTAAVVNPGLVLHPPAQDKMLNHWDLRSQYLDWAENWFMTSDVWSPQAKLKQVFAEYLKSAMADGDKLKLKSSQGEIFEVEPEVATMSTLIKNMVEDSGTDEEIPLPNVKTAILSKVIDYCKYHKDNPPEEIQKPLKSTNLVECGVSEWDSEYVNIEQEVLFELILAANYLDIKSLLDLTCAKVASMIKGKNTEEIRKQFNIVNDFTPEEEAQVREENRWCEDA</sequence>
<keyword evidence="5" id="KW-0106">Calcium</keyword>
<dbReference type="InterPro" id="IPR011992">
    <property type="entry name" value="EF-hand-dom_pair"/>
</dbReference>
<dbReference type="InterPro" id="IPR005821">
    <property type="entry name" value="Ion_trans_dom"/>
</dbReference>
<gene>
    <name evidence="11" type="primary">fpaB-1</name>
    <name evidence="11" type="ORF">SPIL2461_LOCUS6197</name>
</gene>
<dbReference type="GO" id="GO:0005216">
    <property type="term" value="F:monoatomic ion channel activity"/>
    <property type="evidence" value="ECO:0007669"/>
    <property type="project" value="InterPro"/>
</dbReference>
<evidence type="ECO:0000256" key="9">
    <source>
        <dbReference type="SAM" id="Phobius"/>
    </source>
</evidence>
<dbReference type="Gene3D" id="1.25.40.10">
    <property type="entry name" value="Tetratricopeptide repeat domain"/>
    <property type="match status" value="1"/>
</dbReference>
<feature type="transmembrane region" description="Helical" evidence="9">
    <location>
        <begin position="281"/>
        <end position="302"/>
    </location>
</feature>
<keyword evidence="3 9" id="KW-0812">Transmembrane</keyword>
<dbReference type="PROSITE" id="PS50222">
    <property type="entry name" value="EF_HAND_2"/>
    <property type="match status" value="2"/>
</dbReference>
<comment type="similarity">
    <text evidence="2">Belongs to the SKP1 family.</text>
</comment>
<keyword evidence="12" id="KW-1185">Reference proteome</keyword>
<keyword evidence="6 9" id="KW-1133">Transmembrane helix</keyword>
<dbReference type="OrthoDB" id="418015at2759"/>
<dbReference type="PROSITE" id="PS00018">
    <property type="entry name" value="EF_HAND_1"/>
    <property type="match status" value="2"/>
</dbReference>
<proteinExistence type="inferred from homology"/>
<dbReference type="CDD" id="cd00051">
    <property type="entry name" value="EFh"/>
    <property type="match status" value="1"/>
</dbReference>
<evidence type="ECO:0000256" key="7">
    <source>
        <dbReference type="ARBA" id="ARBA00023136"/>
    </source>
</evidence>
<keyword evidence="4" id="KW-0833">Ubl conjugation pathway</keyword>
<dbReference type="SMART" id="SM00512">
    <property type="entry name" value="Skp1"/>
    <property type="match status" value="1"/>
</dbReference>
<accession>A0A812MSL5</accession>
<dbReference type="EMBL" id="CAJNIZ010009180">
    <property type="protein sequence ID" value="CAE7277227.1"/>
    <property type="molecule type" value="Genomic_DNA"/>
</dbReference>
<dbReference type="Gene3D" id="1.20.120.350">
    <property type="entry name" value="Voltage-gated potassium channels. Chain C"/>
    <property type="match status" value="1"/>
</dbReference>
<evidence type="ECO:0000313" key="11">
    <source>
        <dbReference type="EMBL" id="CAE7277227.1"/>
    </source>
</evidence>
<dbReference type="InterPro" id="IPR002048">
    <property type="entry name" value="EF_hand_dom"/>
</dbReference>
<evidence type="ECO:0000256" key="5">
    <source>
        <dbReference type="ARBA" id="ARBA00022837"/>
    </source>
</evidence>
<dbReference type="InterPro" id="IPR016897">
    <property type="entry name" value="SKP1"/>
</dbReference>
<evidence type="ECO:0000256" key="1">
    <source>
        <dbReference type="ARBA" id="ARBA00004141"/>
    </source>
</evidence>
<dbReference type="GO" id="GO:0016020">
    <property type="term" value="C:membrane"/>
    <property type="evidence" value="ECO:0007669"/>
    <property type="project" value="UniProtKB-SubCell"/>
</dbReference>
<dbReference type="InterPro" id="IPR027359">
    <property type="entry name" value="Volt_channel_dom_sf"/>
</dbReference>
<protein>
    <submittedName>
        <fullName evidence="11">FpaB-1 protein</fullName>
    </submittedName>
</protein>
<feature type="transmembrane region" description="Helical" evidence="9">
    <location>
        <begin position="475"/>
        <end position="497"/>
    </location>
</feature>
<feature type="transmembrane region" description="Helical" evidence="9">
    <location>
        <begin position="381"/>
        <end position="409"/>
    </location>
</feature>
<keyword evidence="7 9" id="KW-0472">Membrane</keyword>
<feature type="region of interest" description="Disordered" evidence="8">
    <location>
        <begin position="657"/>
        <end position="683"/>
    </location>
</feature>
<organism evidence="11 12">
    <name type="scientific">Symbiodinium pilosum</name>
    <name type="common">Dinoflagellate</name>
    <dbReference type="NCBI Taxonomy" id="2952"/>
    <lineage>
        <taxon>Eukaryota</taxon>
        <taxon>Sar</taxon>
        <taxon>Alveolata</taxon>
        <taxon>Dinophyceae</taxon>
        <taxon>Suessiales</taxon>
        <taxon>Symbiodiniaceae</taxon>
        <taxon>Symbiodinium</taxon>
    </lineage>
</organism>
<dbReference type="InterPro" id="IPR011990">
    <property type="entry name" value="TPR-like_helical_dom_sf"/>
</dbReference>
<dbReference type="SMART" id="SM00054">
    <property type="entry name" value="EFh"/>
    <property type="match status" value="2"/>
</dbReference>
<dbReference type="SUPFAM" id="SSF54695">
    <property type="entry name" value="POZ domain"/>
    <property type="match status" value="1"/>
</dbReference>
<dbReference type="FunFam" id="3.30.710.10:FF:000026">
    <property type="entry name" value="E3 ubiquitin ligase complex SCF subunit"/>
    <property type="match status" value="1"/>
</dbReference>
<dbReference type="GO" id="GO:0006511">
    <property type="term" value="P:ubiquitin-dependent protein catabolic process"/>
    <property type="evidence" value="ECO:0007669"/>
    <property type="project" value="InterPro"/>
</dbReference>
<dbReference type="InterPro" id="IPR016072">
    <property type="entry name" value="Skp1_comp_dimer"/>
</dbReference>
<dbReference type="SUPFAM" id="SSF81382">
    <property type="entry name" value="Skp1 dimerisation domain-like"/>
    <property type="match status" value="1"/>
</dbReference>
<feature type="region of interest" description="Disordered" evidence="8">
    <location>
        <begin position="759"/>
        <end position="798"/>
    </location>
</feature>
<dbReference type="Pfam" id="PF00520">
    <property type="entry name" value="Ion_trans"/>
    <property type="match status" value="1"/>
</dbReference>
<dbReference type="Pfam" id="PF13499">
    <property type="entry name" value="EF-hand_7"/>
    <property type="match status" value="1"/>
</dbReference>
<dbReference type="SUPFAM" id="SSF81324">
    <property type="entry name" value="Voltage-gated potassium channels"/>
    <property type="match status" value="1"/>
</dbReference>
<dbReference type="Gene3D" id="1.10.238.10">
    <property type="entry name" value="EF-hand"/>
    <property type="match status" value="1"/>
</dbReference>
<dbReference type="Gene3D" id="1.10.287.70">
    <property type="match status" value="1"/>
</dbReference>
<evidence type="ECO:0000256" key="2">
    <source>
        <dbReference type="ARBA" id="ARBA00009993"/>
    </source>
</evidence>
<dbReference type="InterPro" id="IPR011333">
    <property type="entry name" value="SKP1/BTB/POZ_sf"/>
</dbReference>
<evidence type="ECO:0000256" key="3">
    <source>
        <dbReference type="ARBA" id="ARBA00022692"/>
    </source>
</evidence>
<dbReference type="Gene3D" id="3.30.710.10">
    <property type="entry name" value="Potassium Channel Kv1.1, Chain A"/>
    <property type="match status" value="1"/>
</dbReference>
<dbReference type="SUPFAM" id="SSF47473">
    <property type="entry name" value="EF-hand"/>
    <property type="match status" value="1"/>
</dbReference>
<comment type="subcellular location">
    <subcellularLocation>
        <location evidence="1">Membrane</location>
        <topology evidence="1">Multi-pass membrane protein</topology>
    </subcellularLocation>
</comment>
<feature type="compositionally biased region" description="Basic and acidic residues" evidence="8">
    <location>
        <begin position="660"/>
        <end position="681"/>
    </location>
</feature>
<evidence type="ECO:0000313" key="12">
    <source>
        <dbReference type="Proteomes" id="UP000649617"/>
    </source>
</evidence>